<sequence length="159" mass="18493">MDLLSKGFDSLQFTDVAGAKFIFHHVTTYVFGIYIQLKATVEEYDLLFNLIGNLTELFNQGVVIIREINIPDYNPDLSASAIGNKKLLKEFCNYHQYNNVYNTNGWYLDFVISDFNCITNKSIDSLLTEDPHHPTLYINLSLRVTRLRLFKSKKYHDKQ</sequence>
<name>A0AA38MIR4_9CUCU</name>
<dbReference type="EMBL" id="JALNTZ010000003">
    <property type="protein sequence ID" value="KAJ3657891.1"/>
    <property type="molecule type" value="Genomic_DNA"/>
</dbReference>
<evidence type="ECO:0000313" key="2">
    <source>
        <dbReference type="Proteomes" id="UP001168821"/>
    </source>
</evidence>
<comment type="caution">
    <text evidence="1">The sequence shown here is derived from an EMBL/GenBank/DDBJ whole genome shotgun (WGS) entry which is preliminary data.</text>
</comment>
<dbReference type="AlphaFoldDB" id="A0AA38MIR4"/>
<protein>
    <submittedName>
        <fullName evidence="1">Uncharacterized protein</fullName>
    </submittedName>
</protein>
<keyword evidence="2" id="KW-1185">Reference proteome</keyword>
<evidence type="ECO:0000313" key="1">
    <source>
        <dbReference type="EMBL" id="KAJ3657891.1"/>
    </source>
</evidence>
<accession>A0AA38MIR4</accession>
<reference evidence="1" key="1">
    <citation type="journal article" date="2023" name="G3 (Bethesda)">
        <title>Whole genome assemblies of Zophobas morio and Tenebrio molitor.</title>
        <authorList>
            <person name="Kaur S."/>
            <person name="Stinson S.A."/>
            <person name="diCenzo G.C."/>
        </authorList>
    </citation>
    <scope>NUCLEOTIDE SEQUENCE</scope>
    <source>
        <strain evidence="1">QUZm001</strain>
    </source>
</reference>
<gene>
    <name evidence="1" type="ORF">Zmor_009667</name>
</gene>
<proteinExistence type="predicted"/>
<organism evidence="1 2">
    <name type="scientific">Zophobas morio</name>
    <dbReference type="NCBI Taxonomy" id="2755281"/>
    <lineage>
        <taxon>Eukaryota</taxon>
        <taxon>Metazoa</taxon>
        <taxon>Ecdysozoa</taxon>
        <taxon>Arthropoda</taxon>
        <taxon>Hexapoda</taxon>
        <taxon>Insecta</taxon>
        <taxon>Pterygota</taxon>
        <taxon>Neoptera</taxon>
        <taxon>Endopterygota</taxon>
        <taxon>Coleoptera</taxon>
        <taxon>Polyphaga</taxon>
        <taxon>Cucujiformia</taxon>
        <taxon>Tenebrionidae</taxon>
        <taxon>Zophobas</taxon>
    </lineage>
</organism>
<dbReference type="Proteomes" id="UP001168821">
    <property type="component" value="Unassembled WGS sequence"/>
</dbReference>